<accession>A0ABY6P1T8</accession>
<protein>
    <recommendedName>
        <fullName evidence="3">Transcriptional regulator</fullName>
    </recommendedName>
</protein>
<gene>
    <name evidence="1" type="ORF">RHODO2019_03080</name>
</gene>
<evidence type="ECO:0000313" key="2">
    <source>
        <dbReference type="Proteomes" id="UP001164965"/>
    </source>
</evidence>
<proteinExistence type="predicted"/>
<organism evidence="1 2">
    <name type="scientific">Rhodococcus antarcticus</name>
    <dbReference type="NCBI Taxonomy" id="2987751"/>
    <lineage>
        <taxon>Bacteria</taxon>
        <taxon>Bacillati</taxon>
        <taxon>Actinomycetota</taxon>
        <taxon>Actinomycetes</taxon>
        <taxon>Mycobacteriales</taxon>
        <taxon>Nocardiaceae</taxon>
        <taxon>Rhodococcus</taxon>
    </lineage>
</organism>
<dbReference type="Proteomes" id="UP001164965">
    <property type="component" value="Chromosome"/>
</dbReference>
<dbReference type="RefSeq" id="WP_265383578.1">
    <property type="nucleotide sequence ID" value="NZ_CP110615.1"/>
</dbReference>
<reference evidence="1" key="1">
    <citation type="submission" date="2022-10" db="EMBL/GenBank/DDBJ databases">
        <title>Rhodococcus sp.75.</title>
        <authorList>
            <person name="Sun M."/>
        </authorList>
    </citation>
    <scope>NUCLEOTIDE SEQUENCE</scope>
    <source>
        <strain evidence="1">75</strain>
    </source>
</reference>
<sequence>MRTTFHEQLDALLVQLSALRRLTEVALARAPRVLLGALARADGLELEVLDQL</sequence>
<evidence type="ECO:0000313" key="1">
    <source>
        <dbReference type="EMBL" id="UZJ25473.1"/>
    </source>
</evidence>
<evidence type="ECO:0008006" key="3">
    <source>
        <dbReference type="Google" id="ProtNLM"/>
    </source>
</evidence>
<name>A0ABY6P1T8_9NOCA</name>
<keyword evidence="2" id="KW-1185">Reference proteome</keyword>
<dbReference type="EMBL" id="CP110615">
    <property type="protein sequence ID" value="UZJ25473.1"/>
    <property type="molecule type" value="Genomic_DNA"/>
</dbReference>